<dbReference type="AlphaFoldDB" id="A0ABD2PFD3"/>
<dbReference type="Proteomes" id="UP001516400">
    <property type="component" value="Unassembled WGS sequence"/>
</dbReference>
<organism evidence="1 2">
    <name type="scientific">Cryptolaemus montrouzieri</name>
    <dbReference type="NCBI Taxonomy" id="559131"/>
    <lineage>
        <taxon>Eukaryota</taxon>
        <taxon>Metazoa</taxon>
        <taxon>Ecdysozoa</taxon>
        <taxon>Arthropoda</taxon>
        <taxon>Hexapoda</taxon>
        <taxon>Insecta</taxon>
        <taxon>Pterygota</taxon>
        <taxon>Neoptera</taxon>
        <taxon>Endopterygota</taxon>
        <taxon>Coleoptera</taxon>
        <taxon>Polyphaga</taxon>
        <taxon>Cucujiformia</taxon>
        <taxon>Coccinelloidea</taxon>
        <taxon>Coccinellidae</taxon>
        <taxon>Scymninae</taxon>
        <taxon>Scymnini</taxon>
        <taxon>Cryptolaemus</taxon>
    </lineage>
</organism>
<evidence type="ECO:0000313" key="2">
    <source>
        <dbReference type="Proteomes" id="UP001516400"/>
    </source>
</evidence>
<evidence type="ECO:0000313" key="1">
    <source>
        <dbReference type="EMBL" id="KAL3289175.1"/>
    </source>
</evidence>
<keyword evidence="2" id="KW-1185">Reference proteome</keyword>
<protein>
    <submittedName>
        <fullName evidence="1">Uncharacterized protein</fullName>
    </submittedName>
</protein>
<proteinExistence type="predicted"/>
<accession>A0ABD2PFD3</accession>
<dbReference type="EMBL" id="JABFTP020000185">
    <property type="protein sequence ID" value="KAL3289175.1"/>
    <property type="molecule type" value="Genomic_DNA"/>
</dbReference>
<gene>
    <name evidence="1" type="ORF">HHI36_003611</name>
</gene>
<reference evidence="1 2" key="1">
    <citation type="journal article" date="2021" name="BMC Biol.">
        <title>Horizontally acquired antibacterial genes associated with adaptive radiation of ladybird beetles.</title>
        <authorList>
            <person name="Li H.S."/>
            <person name="Tang X.F."/>
            <person name="Huang Y.H."/>
            <person name="Xu Z.Y."/>
            <person name="Chen M.L."/>
            <person name="Du X.Y."/>
            <person name="Qiu B.Y."/>
            <person name="Chen P.T."/>
            <person name="Zhang W."/>
            <person name="Slipinski A."/>
            <person name="Escalona H.E."/>
            <person name="Waterhouse R.M."/>
            <person name="Zwick A."/>
            <person name="Pang H."/>
        </authorList>
    </citation>
    <scope>NUCLEOTIDE SEQUENCE [LARGE SCALE GENOMIC DNA]</scope>
    <source>
        <strain evidence="1">SYSU2018</strain>
    </source>
</reference>
<comment type="caution">
    <text evidence="1">The sequence shown here is derived from an EMBL/GenBank/DDBJ whole genome shotgun (WGS) entry which is preliminary data.</text>
</comment>
<name>A0ABD2PFD3_9CUCU</name>
<sequence>MEEVSNILKTCGIDESNLSKVVNDVIERKKALLSENIKIGLDRTKMQQDQLRTDELKERTDRGEENLSLKYVNGVPTVSVNVRQSKTKYLGSHKCLLSECWRCEDKTW</sequence>